<evidence type="ECO:0000256" key="5">
    <source>
        <dbReference type="ARBA" id="ARBA00022989"/>
    </source>
</evidence>
<comment type="similarity">
    <text evidence="2">Belongs to the ABC-4 integral membrane protein family. LolC/E subfamily.</text>
</comment>
<dbReference type="AlphaFoldDB" id="A0A1M6HD93"/>
<accession>A0A1M6HD93</accession>
<feature type="transmembrane region" description="Helical" evidence="7">
    <location>
        <begin position="301"/>
        <end position="329"/>
    </location>
</feature>
<evidence type="ECO:0000313" key="11">
    <source>
        <dbReference type="Proteomes" id="UP000184052"/>
    </source>
</evidence>
<proteinExistence type="inferred from homology"/>
<dbReference type="RefSeq" id="WP_073049480.1">
    <property type="nucleotide sequence ID" value="NZ_FQZL01000013.1"/>
</dbReference>
<keyword evidence="6 7" id="KW-0472">Membrane</keyword>
<evidence type="ECO:0000259" key="9">
    <source>
        <dbReference type="Pfam" id="PF12704"/>
    </source>
</evidence>
<dbReference type="PANTHER" id="PTHR30489">
    <property type="entry name" value="LIPOPROTEIN-RELEASING SYSTEM TRANSMEMBRANE PROTEIN LOLE"/>
    <property type="match status" value="1"/>
</dbReference>
<dbReference type="OrthoDB" id="9770036at2"/>
<reference evidence="10 11" key="1">
    <citation type="submission" date="2016-11" db="EMBL/GenBank/DDBJ databases">
        <authorList>
            <person name="Jaros S."/>
            <person name="Januszkiewicz K."/>
            <person name="Wedrychowicz H."/>
        </authorList>
    </citation>
    <scope>NUCLEOTIDE SEQUENCE [LARGE SCALE GENOMIC DNA]</scope>
    <source>
        <strain evidence="10 11">DSM 17477</strain>
    </source>
</reference>
<feature type="domain" description="ABC3 transporter permease C-terminal" evidence="8">
    <location>
        <begin position="259"/>
        <end position="378"/>
    </location>
</feature>
<name>A0A1M6HD93_9FIRM</name>
<keyword evidence="10" id="KW-0449">Lipoprotein</keyword>
<dbReference type="GO" id="GO:0098797">
    <property type="term" value="C:plasma membrane protein complex"/>
    <property type="evidence" value="ECO:0007669"/>
    <property type="project" value="TreeGrafter"/>
</dbReference>
<evidence type="ECO:0000256" key="6">
    <source>
        <dbReference type="ARBA" id="ARBA00023136"/>
    </source>
</evidence>
<keyword evidence="5 7" id="KW-1133">Transmembrane helix</keyword>
<dbReference type="InterPro" id="IPR003838">
    <property type="entry name" value="ABC3_permease_C"/>
</dbReference>
<feature type="transmembrane region" description="Helical" evidence="7">
    <location>
        <begin position="20"/>
        <end position="43"/>
    </location>
</feature>
<evidence type="ECO:0000256" key="2">
    <source>
        <dbReference type="ARBA" id="ARBA00005236"/>
    </source>
</evidence>
<sequence length="385" mass="41710">MRLAFSIAYRFLKSGKSQTLLIILGISIGVSVQVFLGSLIGGLQTSLIDSTIGSSPQITVLPDDETSIKEWERVVYEAEISSDEIINIAAAADGTANIEYGNESDPVLVRGFNIEDGDRIYKFSEGLMEGRLPGQKDEAIIGMALAETTDTGINDRILVTRPDGNTSRLTVTGFFDLQVASINESWIVTNLETAQDILYLDKSVTSVEMQTTEVFEADNLARILEYTISDDSLKVENWKDRNRQLLSGLNSQSVSSYMIQAFVLIAVLLGIASVLAISAVQKSKQLGILKAMGIRDRSASMIFIFQGFILGVAGALIGIMLGFVLLYIFTTFAVNPDGSPVVPIYVNIFFIALSGLFAVSSAVIASLIPARISSRLNPIEVIRNG</sequence>
<keyword evidence="4 7" id="KW-0812">Transmembrane</keyword>
<dbReference type="GO" id="GO:0044874">
    <property type="term" value="P:lipoprotein localization to outer membrane"/>
    <property type="evidence" value="ECO:0007669"/>
    <property type="project" value="TreeGrafter"/>
</dbReference>
<protein>
    <submittedName>
        <fullName evidence="10">Lipoprotein-releasing system permease protein</fullName>
    </submittedName>
</protein>
<dbReference type="Pfam" id="PF02687">
    <property type="entry name" value="FtsX"/>
    <property type="match status" value="1"/>
</dbReference>
<evidence type="ECO:0000313" key="10">
    <source>
        <dbReference type="EMBL" id="SHJ20182.1"/>
    </source>
</evidence>
<dbReference type="Pfam" id="PF12704">
    <property type="entry name" value="MacB_PCD"/>
    <property type="match status" value="1"/>
</dbReference>
<feature type="domain" description="MacB-like periplasmic core" evidence="9">
    <location>
        <begin position="19"/>
        <end position="213"/>
    </location>
</feature>
<feature type="transmembrane region" description="Helical" evidence="7">
    <location>
        <begin position="344"/>
        <end position="368"/>
    </location>
</feature>
<evidence type="ECO:0000256" key="1">
    <source>
        <dbReference type="ARBA" id="ARBA00004651"/>
    </source>
</evidence>
<comment type="subcellular location">
    <subcellularLocation>
        <location evidence="1">Cell membrane</location>
        <topology evidence="1">Multi-pass membrane protein</topology>
    </subcellularLocation>
</comment>
<feature type="transmembrane region" description="Helical" evidence="7">
    <location>
        <begin position="257"/>
        <end position="280"/>
    </location>
</feature>
<evidence type="ECO:0000259" key="8">
    <source>
        <dbReference type="Pfam" id="PF02687"/>
    </source>
</evidence>
<dbReference type="InterPro" id="IPR051447">
    <property type="entry name" value="Lipoprotein-release_system"/>
</dbReference>
<keyword evidence="3" id="KW-1003">Cell membrane</keyword>
<dbReference type="InterPro" id="IPR025857">
    <property type="entry name" value="MacB_PCD"/>
</dbReference>
<organism evidence="10 11">
    <name type="scientific">Dethiosulfatibacter aminovorans DSM 17477</name>
    <dbReference type="NCBI Taxonomy" id="1121476"/>
    <lineage>
        <taxon>Bacteria</taxon>
        <taxon>Bacillati</taxon>
        <taxon>Bacillota</taxon>
        <taxon>Tissierellia</taxon>
        <taxon>Dethiosulfatibacter</taxon>
    </lineage>
</organism>
<evidence type="ECO:0000256" key="4">
    <source>
        <dbReference type="ARBA" id="ARBA00022692"/>
    </source>
</evidence>
<dbReference type="EMBL" id="FQZL01000013">
    <property type="protein sequence ID" value="SHJ20182.1"/>
    <property type="molecule type" value="Genomic_DNA"/>
</dbReference>
<keyword evidence="11" id="KW-1185">Reference proteome</keyword>
<dbReference type="Proteomes" id="UP000184052">
    <property type="component" value="Unassembled WGS sequence"/>
</dbReference>
<dbReference type="STRING" id="1121476.SAMN02745751_01978"/>
<evidence type="ECO:0000256" key="7">
    <source>
        <dbReference type="SAM" id="Phobius"/>
    </source>
</evidence>
<dbReference type="PANTHER" id="PTHR30489:SF0">
    <property type="entry name" value="LIPOPROTEIN-RELEASING SYSTEM TRANSMEMBRANE PROTEIN LOLE"/>
    <property type="match status" value="1"/>
</dbReference>
<gene>
    <name evidence="10" type="ORF">SAMN02745751_01978</name>
</gene>
<evidence type="ECO:0000256" key="3">
    <source>
        <dbReference type="ARBA" id="ARBA00022475"/>
    </source>
</evidence>